<dbReference type="PANTHER" id="PTHR13132">
    <property type="entry name" value="ALPHA- 1,6 -FUCOSYLTRANSFERASE"/>
    <property type="match status" value="1"/>
</dbReference>
<dbReference type="Proteomes" id="UP000439903">
    <property type="component" value="Unassembled WGS sequence"/>
</dbReference>
<evidence type="ECO:0000313" key="3">
    <source>
        <dbReference type="Proteomes" id="UP000439903"/>
    </source>
</evidence>
<dbReference type="GO" id="GO:0046921">
    <property type="term" value="F:alpha-(1-&gt;6)-fucosyltransferase activity"/>
    <property type="evidence" value="ECO:0007669"/>
    <property type="project" value="TreeGrafter"/>
</dbReference>
<keyword evidence="1" id="KW-0812">Transmembrane</keyword>
<evidence type="ECO:0008006" key="4">
    <source>
        <dbReference type="Google" id="ProtNLM"/>
    </source>
</evidence>
<name>A0A8H4ANF5_GIGMA</name>
<gene>
    <name evidence="2" type="ORF">F8M41_017274</name>
</gene>
<dbReference type="EMBL" id="WTPW01000394">
    <property type="protein sequence ID" value="KAF0515739.1"/>
    <property type="molecule type" value="Genomic_DNA"/>
</dbReference>
<keyword evidence="1" id="KW-1133">Transmembrane helix</keyword>
<evidence type="ECO:0000256" key="1">
    <source>
        <dbReference type="SAM" id="Phobius"/>
    </source>
</evidence>
<evidence type="ECO:0000313" key="2">
    <source>
        <dbReference type="EMBL" id="KAF0515739.1"/>
    </source>
</evidence>
<dbReference type="OrthoDB" id="2413580at2759"/>
<dbReference type="PANTHER" id="PTHR13132:SF29">
    <property type="entry name" value="ALPHA-(1,6)-FUCOSYLTRANSFERASE"/>
    <property type="match status" value="1"/>
</dbReference>
<proteinExistence type="predicted"/>
<dbReference type="GO" id="GO:0006487">
    <property type="term" value="P:protein N-linked glycosylation"/>
    <property type="evidence" value="ECO:0007669"/>
    <property type="project" value="TreeGrafter"/>
</dbReference>
<keyword evidence="3" id="KW-1185">Reference proteome</keyword>
<reference evidence="2 3" key="1">
    <citation type="journal article" date="2019" name="Environ. Microbiol.">
        <title>At the nexus of three kingdoms: the genome of the mycorrhizal fungus Gigaspora margarita provides insights into plant, endobacterial and fungal interactions.</title>
        <authorList>
            <person name="Venice F."/>
            <person name="Ghignone S."/>
            <person name="Salvioli di Fossalunga A."/>
            <person name="Amselem J."/>
            <person name="Novero M."/>
            <person name="Xianan X."/>
            <person name="Sedzielewska Toro K."/>
            <person name="Morin E."/>
            <person name="Lipzen A."/>
            <person name="Grigoriev I.V."/>
            <person name="Henrissat B."/>
            <person name="Martin F.M."/>
            <person name="Bonfante P."/>
        </authorList>
    </citation>
    <scope>NUCLEOTIDE SEQUENCE [LARGE SCALE GENOMIC DNA]</scope>
    <source>
        <strain evidence="2 3">BEG34</strain>
    </source>
</reference>
<organism evidence="2 3">
    <name type="scientific">Gigaspora margarita</name>
    <dbReference type="NCBI Taxonomy" id="4874"/>
    <lineage>
        <taxon>Eukaryota</taxon>
        <taxon>Fungi</taxon>
        <taxon>Fungi incertae sedis</taxon>
        <taxon>Mucoromycota</taxon>
        <taxon>Glomeromycotina</taxon>
        <taxon>Glomeromycetes</taxon>
        <taxon>Diversisporales</taxon>
        <taxon>Gigasporaceae</taxon>
        <taxon>Gigaspora</taxon>
    </lineage>
</organism>
<sequence length="462" mass="53702">MTKPLVILSILLNVTTFSILLLLINTNRFTCIPELVETKEATNSINTENLKNDDNTKYMNSKFDKVYNEYVKKHDRTITKLLDPSNNSSELPKVVVVRPDMHAGFGNRLPGIICGFLYSLISDRLFFIDGYSNFEKYFEKDFDHNWDTVSYLYKESSAKDLHIRDEVNDFTLVARGNFSSEEINSYDILRVYTIDYICAPLSSNPYYKEWFNKIIPDYRIFTTVSLTLLKLHPDLKSQVEDHANKFRDYNIGIHLREKKSPEGTKSWMVPIEHYYEAVRMLMLEVKNKNVSIFVAADNTDGRNKLVNLLNEEFKSNNIYHDNNNSVKIFHSEDNMDLENPVMWVNRGTEVGALIDLKLLGLCDDLVITYASSFGLLAAGWSHKASRQRGLFVINPIKKNWTENLQVVDKIWMWGAISSEPCMYMSKLLIKNEDEETVRTFKSNPLWIHYSQCHFPIEPRTKN</sequence>
<comment type="caution">
    <text evidence="2">The sequence shown here is derived from an EMBL/GenBank/DDBJ whole genome shotgun (WGS) entry which is preliminary data.</text>
</comment>
<keyword evidence="1" id="KW-0472">Membrane</keyword>
<protein>
    <recommendedName>
        <fullName evidence="4">Fucosyltransferase</fullName>
    </recommendedName>
</protein>
<dbReference type="AlphaFoldDB" id="A0A8H4ANF5"/>
<feature type="transmembrane region" description="Helical" evidence="1">
    <location>
        <begin position="5"/>
        <end position="24"/>
    </location>
</feature>
<accession>A0A8H4ANF5</accession>
<dbReference type="Gene3D" id="3.40.50.11350">
    <property type="match status" value="1"/>
</dbReference>